<dbReference type="GO" id="GO:0003735">
    <property type="term" value="F:structural constituent of ribosome"/>
    <property type="evidence" value="ECO:0007669"/>
    <property type="project" value="InterPro"/>
</dbReference>
<dbReference type="InterPro" id="IPR018259">
    <property type="entry name" value="Ribosomal_eL21_CS"/>
</dbReference>
<dbReference type="Pfam" id="PF01157">
    <property type="entry name" value="Ribosomal_L21e"/>
    <property type="match status" value="1"/>
</dbReference>
<evidence type="ECO:0000313" key="6">
    <source>
        <dbReference type="EMBL" id="ALS04336.1"/>
    </source>
</evidence>
<dbReference type="GO" id="GO:1990904">
    <property type="term" value="C:ribonucleoprotein complex"/>
    <property type="evidence" value="ECO:0007669"/>
    <property type="project" value="UniProtKB-KW"/>
</dbReference>
<accession>A0A0U2T6X6</accession>
<dbReference type="GO" id="GO:0005840">
    <property type="term" value="C:ribosome"/>
    <property type="evidence" value="ECO:0007669"/>
    <property type="project" value="UniProtKB-KW"/>
</dbReference>
<proteinExistence type="evidence at transcript level"/>
<dbReference type="Gene3D" id="2.30.30.70">
    <property type="entry name" value="Ribosomal protein L21"/>
    <property type="match status" value="1"/>
</dbReference>
<comment type="similarity">
    <text evidence="1">Belongs to the eukaryotic ribosomal protein eL21 family.</text>
</comment>
<sequence length="160" mass="17912">MTNPKGYRRGTRDMFSRGYKKNGVQHLSTYLKTYKMGDIVDVKGCGAFQKGMPHKSYHGKTGRVFNVSKRAVGVVVNKRVKGKILPKRISVRIEHVKHSQCRKDFLGRVHSNEVKKKEAKASGETVICKRLPVGPRPGHVVSTKDNAPQIIGPVPYEFIA</sequence>
<dbReference type="AlphaFoldDB" id="A0A0U2T6X6"/>
<dbReference type="Gene3D" id="6.10.250.3260">
    <property type="match status" value="1"/>
</dbReference>
<protein>
    <recommendedName>
        <fullName evidence="4">Large ribosomal subunit protein eL21</fullName>
    </recommendedName>
    <alternativeName>
        <fullName evidence="5">60S ribosomal protein L21</fullName>
    </alternativeName>
</protein>
<name>A0A0U2T6X6_ACAPC</name>
<reference evidence="6" key="1">
    <citation type="journal article" date="2015" name="Sci. Rep.">
        <title>Spliced leader RNA trans-splicing discovered in copepods.</title>
        <authorList>
            <person name="Yang F."/>
            <person name="Xu D."/>
            <person name="Zhuang Y."/>
            <person name="Yi X."/>
            <person name="Huang Y."/>
            <person name="Chen H."/>
            <person name="Lin S."/>
            <person name="Campbell D.A."/>
            <person name="Sturm N.R."/>
            <person name="Liu G."/>
            <person name="Zhang H."/>
        </authorList>
    </citation>
    <scope>NUCLEOTIDE SEQUENCE</scope>
</reference>
<dbReference type="SUPFAM" id="SSF50104">
    <property type="entry name" value="Translation proteins SH3-like domain"/>
    <property type="match status" value="1"/>
</dbReference>
<dbReference type="EMBL" id="KT754502">
    <property type="protein sequence ID" value="ALS04336.1"/>
    <property type="molecule type" value="mRNA"/>
</dbReference>
<dbReference type="PANTHER" id="PTHR20981">
    <property type="entry name" value="60S RIBOSOMAL PROTEIN L21"/>
    <property type="match status" value="1"/>
</dbReference>
<dbReference type="InterPro" id="IPR036948">
    <property type="entry name" value="Ribosomal_eL21_sf"/>
</dbReference>
<evidence type="ECO:0000256" key="4">
    <source>
        <dbReference type="ARBA" id="ARBA00035219"/>
    </source>
</evidence>
<dbReference type="InterPro" id="IPR001147">
    <property type="entry name" value="Ribosomal_eL21"/>
</dbReference>
<dbReference type="PROSITE" id="PS01171">
    <property type="entry name" value="RIBOSOMAL_L21E"/>
    <property type="match status" value="1"/>
</dbReference>
<dbReference type="FunFam" id="2.30.30.70:FF:000001">
    <property type="entry name" value="60S ribosomal protein L21"/>
    <property type="match status" value="1"/>
</dbReference>
<keyword evidence="2 6" id="KW-0689">Ribosomal protein</keyword>
<evidence type="ECO:0000256" key="5">
    <source>
        <dbReference type="ARBA" id="ARBA00035327"/>
    </source>
</evidence>
<dbReference type="FunFam" id="6.10.250.3260:FF:000001">
    <property type="entry name" value="60S ribosomal protein L21"/>
    <property type="match status" value="1"/>
</dbReference>
<dbReference type="GO" id="GO:0006412">
    <property type="term" value="P:translation"/>
    <property type="evidence" value="ECO:0007669"/>
    <property type="project" value="InterPro"/>
</dbReference>
<dbReference type="InterPro" id="IPR008991">
    <property type="entry name" value="Translation_prot_SH3-like_sf"/>
</dbReference>
<keyword evidence="3" id="KW-0687">Ribonucleoprotein</keyword>
<organism evidence="6">
    <name type="scientific">Acartia pacifica</name>
    <name type="common">Copepod</name>
    <dbReference type="NCBI Taxonomy" id="335913"/>
    <lineage>
        <taxon>Eukaryota</taxon>
        <taxon>Metazoa</taxon>
        <taxon>Ecdysozoa</taxon>
        <taxon>Arthropoda</taxon>
        <taxon>Crustacea</taxon>
        <taxon>Multicrustacea</taxon>
        <taxon>Hexanauplia</taxon>
        <taxon>Copepoda</taxon>
        <taxon>Calanoida</taxon>
        <taxon>Acartiidae</taxon>
        <taxon>Acartia</taxon>
    </lineage>
</organism>
<evidence type="ECO:0000256" key="1">
    <source>
        <dbReference type="ARBA" id="ARBA00008427"/>
    </source>
</evidence>
<evidence type="ECO:0000256" key="3">
    <source>
        <dbReference type="ARBA" id="ARBA00023274"/>
    </source>
</evidence>
<evidence type="ECO:0000256" key="2">
    <source>
        <dbReference type="ARBA" id="ARBA00022980"/>
    </source>
</evidence>